<dbReference type="STRING" id="1618337.UT28_C0001G0052"/>
<gene>
    <name evidence="13 15" type="primary">cysS</name>
    <name evidence="15" type="ORF">UT28_C0001G0052</name>
</gene>
<keyword evidence="9 13" id="KW-0067">ATP-binding</keyword>
<reference evidence="15 16" key="1">
    <citation type="journal article" date="2015" name="Nature">
        <title>rRNA introns, odd ribosomes, and small enigmatic genomes across a large radiation of phyla.</title>
        <authorList>
            <person name="Brown C.T."/>
            <person name="Hug L.A."/>
            <person name="Thomas B.C."/>
            <person name="Sharon I."/>
            <person name="Castelle C.J."/>
            <person name="Singh A."/>
            <person name="Wilkins M.J."/>
            <person name="Williams K.H."/>
            <person name="Banfield J.F."/>
        </authorList>
    </citation>
    <scope>NUCLEOTIDE SEQUENCE [LARGE SCALE GENOMIC DNA]</scope>
</reference>
<feature type="short sequence motif" description="'KMSKS' region" evidence="13">
    <location>
        <begin position="278"/>
        <end position="282"/>
    </location>
</feature>
<comment type="catalytic activity">
    <reaction evidence="12 13">
        <text>tRNA(Cys) + L-cysteine + ATP = L-cysteinyl-tRNA(Cys) + AMP + diphosphate</text>
        <dbReference type="Rhea" id="RHEA:17773"/>
        <dbReference type="Rhea" id="RHEA-COMP:9661"/>
        <dbReference type="Rhea" id="RHEA-COMP:9679"/>
        <dbReference type="ChEBI" id="CHEBI:30616"/>
        <dbReference type="ChEBI" id="CHEBI:33019"/>
        <dbReference type="ChEBI" id="CHEBI:35235"/>
        <dbReference type="ChEBI" id="CHEBI:78442"/>
        <dbReference type="ChEBI" id="CHEBI:78517"/>
        <dbReference type="ChEBI" id="CHEBI:456215"/>
        <dbReference type="EC" id="6.1.1.16"/>
    </reaction>
</comment>
<dbReference type="CDD" id="cd00672">
    <property type="entry name" value="CysRS_core"/>
    <property type="match status" value="1"/>
</dbReference>
<dbReference type="GO" id="GO:0005829">
    <property type="term" value="C:cytosol"/>
    <property type="evidence" value="ECO:0007669"/>
    <property type="project" value="TreeGrafter"/>
</dbReference>
<dbReference type="Gene3D" id="3.40.50.620">
    <property type="entry name" value="HUPs"/>
    <property type="match status" value="1"/>
</dbReference>
<comment type="similarity">
    <text evidence="2 13">Belongs to the class-I aminoacyl-tRNA synthetase family.</text>
</comment>
<feature type="binding site" evidence="13">
    <location>
        <position position="246"/>
    </location>
    <ligand>
        <name>Zn(2+)</name>
        <dbReference type="ChEBI" id="CHEBI:29105"/>
    </ligand>
</feature>
<evidence type="ECO:0000256" key="7">
    <source>
        <dbReference type="ARBA" id="ARBA00022741"/>
    </source>
</evidence>
<keyword evidence="8 13" id="KW-0862">Zinc</keyword>
<feature type="binding site" evidence="13">
    <location>
        <position position="250"/>
    </location>
    <ligand>
        <name>Zn(2+)</name>
        <dbReference type="ChEBI" id="CHEBI:29105"/>
    </ligand>
</feature>
<evidence type="ECO:0000256" key="5">
    <source>
        <dbReference type="ARBA" id="ARBA00022598"/>
    </source>
</evidence>
<evidence type="ECO:0000256" key="4">
    <source>
        <dbReference type="ARBA" id="ARBA00022490"/>
    </source>
</evidence>
<feature type="short sequence motif" description="'HIGH' region" evidence="13">
    <location>
        <begin position="30"/>
        <end position="40"/>
    </location>
</feature>
<dbReference type="Pfam" id="PF01406">
    <property type="entry name" value="tRNA-synt_1e"/>
    <property type="match status" value="1"/>
</dbReference>
<feature type="binding site" evidence="13">
    <location>
        <position position="281"/>
    </location>
    <ligand>
        <name>ATP</name>
        <dbReference type="ChEBI" id="CHEBI:30616"/>
    </ligand>
</feature>
<dbReference type="GO" id="GO:0008270">
    <property type="term" value="F:zinc ion binding"/>
    <property type="evidence" value="ECO:0007669"/>
    <property type="project" value="UniProtKB-UniRule"/>
</dbReference>
<dbReference type="NCBIfam" id="TIGR00435">
    <property type="entry name" value="cysS"/>
    <property type="match status" value="1"/>
</dbReference>
<organism evidence="15 16">
    <name type="scientific">Berkelbacteria bacterium GW2011_GWE1_39_12</name>
    <dbReference type="NCBI Taxonomy" id="1618337"/>
    <lineage>
        <taxon>Bacteria</taxon>
        <taxon>Candidatus Berkelbacteria</taxon>
    </lineage>
</organism>
<dbReference type="SUPFAM" id="SSF52374">
    <property type="entry name" value="Nucleotidylyl transferase"/>
    <property type="match status" value="1"/>
</dbReference>
<evidence type="ECO:0000256" key="13">
    <source>
        <dbReference type="HAMAP-Rule" id="MF_00041"/>
    </source>
</evidence>
<keyword evidence="10 13" id="KW-0648">Protein biosynthesis</keyword>
<evidence type="ECO:0000256" key="1">
    <source>
        <dbReference type="ARBA" id="ARBA00004496"/>
    </source>
</evidence>
<dbReference type="InterPro" id="IPR009080">
    <property type="entry name" value="tRNAsynth_Ia_anticodon-bd"/>
</dbReference>
<dbReference type="KEGG" id="bbgw:UT28_C0001G0052"/>
<feature type="binding site" evidence="13">
    <location>
        <position position="221"/>
    </location>
    <ligand>
        <name>Zn(2+)</name>
        <dbReference type="ChEBI" id="CHEBI:29105"/>
    </ligand>
</feature>
<protein>
    <recommendedName>
        <fullName evidence="13">Cysteine--tRNA ligase</fullName>
        <ecNumber evidence="13">6.1.1.16</ecNumber>
    </recommendedName>
    <alternativeName>
        <fullName evidence="13">Cysteinyl-tRNA synthetase</fullName>
        <shortName evidence="13">CysRS</shortName>
    </alternativeName>
</protein>
<feature type="domain" description="tRNA synthetases class I catalytic" evidence="14">
    <location>
        <begin position="15"/>
        <end position="325"/>
    </location>
</feature>
<dbReference type="EMBL" id="CP011213">
    <property type="protein sequence ID" value="AKM81871.1"/>
    <property type="molecule type" value="Genomic_DNA"/>
</dbReference>
<dbReference type="AlphaFoldDB" id="A0A0G4B1N7"/>
<dbReference type="InterPro" id="IPR024909">
    <property type="entry name" value="Cys-tRNA/MSH_ligase"/>
</dbReference>
<evidence type="ECO:0000259" key="14">
    <source>
        <dbReference type="Pfam" id="PF01406"/>
    </source>
</evidence>
<dbReference type="EC" id="6.1.1.16" evidence="13"/>
<dbReference type="PRINTS" id="PR00983">
    <property type="entry name" value="TRNASYNTHCYS"/>
</dbReference>
<evidence type="ECO:0000256" key="3">
    <source>
        <dbReference type="ARBA" id="ARBA00011245"/>
    </source>
</evidence>
<keyword evidence="4 13" id="KW-0963">Cytoplasm</keyword>
<evidence type="ECO:0000256" key="9">
    <source>
        <dbReference type="ARBA" id="ARBA00022840"/>
    </source>
</evidence>
<keyword evidence="6 13" id="KW-0479">Metal-binding</keyword>
<evidence type="ECO:0000256" key="11">
    <source>
        <dbReference type="ARBA" id="ARBA00023146"/>
    </source>
</evidence>
<dbReference type="Gene3D" id="1.20.120.640">
    <property type="entry name" value="Anticodon-binding domain of a subclass of class I aminoacyl-tRNA synthetases"/>
    <property type="match status" value="1"/>
</dbReference>
<dbReference type="SUPFAM" id="SSF47323">
    <property type="entry name" value="Anticodon-binding domain of a subclass of class I aminoacyl-tRNA synthetases"/>
    <property type="match status" value="1"/>
</dbReference>
<dbReference type="PATRIC" id="fig|1618337.4.peg.52"/>
<evidence type="ECO:0000256" key="8">
    <source>
        <dbReference type="ARBA" id="ARBA00022833"/>
    </source>
</evidence>
<evidence type="ECO:0000256" key="6">
    <source>
        <dbReference type="ARBA" id="ARBA00022723"/>
    </source>
</evidence>
<keyword evidence="7 13" id="KW-0547">Nucleotide-binding</keyword>
<sequence>MVKFYNSLGKEKQEFKPIADNQVKMYVCGPTVYDYAHLGNLRTYIFEDILRRVLELSGYKITEVMNITDVGHLTSDEDTGEDKIEKGAARENQSVWEIAEKYTKAFKEDLKELNIETPEIFSKATDHIEDQIEFIKKIEENGFVYKTSDGIYFDTSKLKDYGKLANLNVEGQLTGTRIEENKEKKNPADFALWKFSPTDHQRQMEWESPWGKGFPGWHIECSAMSTKYLGEQFDIHTGGVDHLTVHHPNEIAQSEAANGKIPANYWLHGEFLLEEGGKMAKSKGSFLRLSTLVEKGFEPLAYRYLALTAHYRSKLNFTWAGIEGAQNTLKSIRKLKDIETKLTTEQKTEYIQKIKDALNDDLDTPKALAILHQAQDFFLWQEFEPVFALDLEKQAKIPVEIEQKAKERDEARKAGDYAKADELRKEIEAAGFNLEDNSSGFVISKK</sequence>
<evidence type="ECO:0000313" key="15">
    <source>
        <dbReference type="EMBL" id="AKM81871.1"/>
    </source>
</evidence>
<dbReference type="GO" id="GO:0006423">
    <property type="term" value="P:cysteinyl-tRNA aminoacylation"/>
    <property type="evidence" value="ECO:0007669"/>
    <property type="project" value="UniProtKB-UniRule"/>
</dbReference>
<evidence type="ECO:0000256" key="10">
    <source>
        <dbReference type="ARBA" id="ARBA00022917"/>
    </source>
</evidence>
<dbReference type="PANTHER" id="PTHR10890:SF3">
    <property type="entry name" value="CYSTEINE--TRNA LIGASE, CYTOPLASMIC"/>
    <property type="match status" value="1"/>
</dbReference>
<dbReference type="GO" id="GO:0004817">
    <property type="term" value="F:cysteine-tRNA ligase activity"/>
    <property type="evidence" value="ECO:0007669"/>
    <property type="project" value="UniProtKB-UniRule"/>
</dbReference>
<proteinExistence type="inferred from homology"/>
<evidence type="ECO:0000313" key="16">
    <source>
        <dbReference type="Proteomes" id="UP000035648"/>
    </source>
</evidence>
<comment type="subunit">
    <text evidence="3 13">Monomer.</text>
</comment>
<dbReference type="GO" id="GO:0005524">
    <property type="term" value="F:ATP binding"/>
    <property type="evidence" value="ECO:0007669"/>
    <property type="project" value="UniProtKB-UniRule"/>
</dbReference>
<comment type="cofactor">
    <cofactor evidence="13">
        <name>Zn(2+)</name>
        <dbReference type="ChEBI" id="CHEBI:29105"/>
    </cofactor>
    <text evidence="13">Binds 1 zinc ion per subunit.</text>
</comment>
<name>A0A0G4B1N7_9BACT</name>
<dbReference type="PANTHER" id="PTHR10890">
    <property type="entry name" value="CYSTEINYL-TRNA SYNTHETASE"/>
    <property type="match status" value="1"/>
</dbReference>
<feature type="binding site" evidence="13">
    <location>
        <position position="28"/>
    </location>
    <ligand>
        <name>Zn(2+)</name>
        <dbReference type="ChEBI" id="CHEBI:29105"/>
    </ligand>
</feature>
<evidence type="ECO:0000256" key="2">
    <source>
        <dbReference type="ARBA" id="ARBA00005594"/>
    </source>
</evidence>
<dbReference type="Proteomes" id="UP000035648">
    <property type="component" value="Chromosome"/>
</dbReference>
<evidence type="ECO:0000256" key="12">
    <source>
        <dbReference type="ARBA" id="ARBA00047398"/>
    </source>
</evidence>
<dbReference type="FunFam" id="3.40.50.620:FF:000130">
    <property type="entry name" value="Cysteine--tRNA ligase"/>
    <property type="match status" value="1"/>
</dbReference>
<accession>A0A0G4B1N7</accession>
<dbReference type="InterPro" id="IPR015803">
    <property type="entry name" value="Cys-tRNA-ligase"/>
</dbReference>
<keyword evidence="11 13" id="KW-0030">Aminoacyl-tRNA synthetase</keyword>
<dbReference type="InterPro" id="IPR032678">
    <property type="entry name" value="tRNA-synt_1_cat_dom"/>
</dbReference>
<dbReference type="HAMAP" id="MF_00041">
    <property type="entry name" value="Cys_tRNA_synth"/>
    <property type="match status" value="1"/>
</dbReference>
<keyword evidence="5 13" id="KW-0436">Ligase</keyword>
<comment type="subcellular location">
    <subcellularLocation>
        <location evidence="1 13">Cytoplasm</location>
    </subcellularLocation>
</comment>
<dbReference type="InterPro" id="IPR014729">
    <property type="entry name" value="Rossmann-like_a/b/a_fold"/>
</dbReference>